<accession>A0A066X092</accession>
<dbReference type="STRING" id="1173701.A0A066X092"/>
<feature type="region of interest" description="Disordered" evidence="1">
    <location>
        <begin position="221"/>
        <end position="252"/>
    </location>
</feature>
<dbReference type="Proteomes" id="UP000027238">
    <property type="component" value="Unassembled WGS sequence"/>
</dbReference>
<protein>
    <submittedName>
        <fullName evidence="2">Uncharacterized protein</fullName>
    </submittedName>
</protein>
<dbReference type="HOGENOM" id="CLU_372543_0_0_1"/>
<reference evidence="3" key="1">
    <citation type="journal article" date="2014" name="Genome Announc.">
        <title>Draft genome sequence of Colletotrichum sublineola, a destructive pathogen of cultivated sorghum.</title>
        <authorList>
            <person name="Baroncelli R."/>
            <person name="Sanz-Martin J.M."/>
            <person name="Rech G.E."/>
            <person name="Sukno S.A."/>
            <person name="Thon M.R."/>
        </authorList>
    </citation>
    <scope>NUCLEOTIDE SEQUENCE [LARGE SCALE GENOMIC DNA]</scope>
    <source>
        <strain evidence="3">TX430BB</strain>
    </source>
</reference>
<feature type="region of interest" description="Disordered" evidence="1">
    <location>
        <begin position="275"/>
        <end position="306"/>
    </location>
</feature>
<comment type="caution">
    <text evidence="2">The sequence shown here is derived from an EMBL/GenBank/DDBJ whole genome shotgun (WGS) entry which is preliminary data.</text>
</comment>
<dbReference type="OrthoDB" id="3886018at2759"/>
<sequence length="746" mass="83382">MDSSSSWTPFKNVPLGGGAGPVWGCVMVVAFSPQGVFSSHVWEIPNFFMTEEDEEFFYIGDGIDIDYYFKQNVKNFFQKGSTDFPDQEQYPALAPLVQAGGPLHPKDSGFFRTIVFLPTQENGEMTYKSSNRRLLKFLSDKINIEKKYITIYGYKPRLDLGEDFDVGFGVATPPPVIRAAHPWDGLFSWLYTPKGSSGQRELVMRYEKNVIHREAWCGGGRADPNAPPSNFDLQPNPNRPPAGLRPAPLRSRQEDDTCGRFVLCGLGGPEGLCGDYRKYPPPPLSGQPQKRQLPPANGPSRAERELSTDIMIDPKDAVEGETWWWDRMRNVVNERGAGYGGHPDTLENWATSTLVAFKQEMDGTVADRPRFGGSGPIWGCSVIVVASPEAVWTSHVWEISSHARGEAHGRTTFDFWKQHYPRPTVEYFQEGFLDFLQDGKAKGHFKQQYEQKFPGRNPGLKDMFMEKGAFNGKEKEFVWVGIVTRSYRNLAMPRVQYDWQIQQVYERFVSWGVNPENILVKAYPARMDFAVGGPQIPPHWGILSWQYHPKHREGNHEERKLRVRFEKEILFEKSWCRSGAEMAASGGKAPVRRRQDDIEACRMVVSSRESASATKVETAALPEPTLACFNNSACSSLSYPQDRFSACYRGFCQCVILENPSNTGILTVTISATFTTTLSASQTPTFPVSKLLPDVTTTARSMNPSLTSSTSRSSSTGASPSRSSLPRISSTAVFMSNLTVTSASVS</sequence>
<dbReference type="AlphaFoldDB" id="A0A066X092"/>
<evidence type="ECO:0000256" key="1">
    <source>
        <dbReference type="SAM" id="MobiDB-lite"/>
    </source>
</evidence>
<gene>
    <name evidence="2" type="ORF">CSUB01_07042</name>
</gene>
<feature type="compositionally biased region" description="Low complexity" evidence="1">
    <location>
        <begin position="700"/>
        <end position="725"/>
    </location>
</feature>
<keyword evidence="3" id="KW-1185">Reference proteome</keyword>
<organism evidence="2 3">
    <name type="scientific">Colletotrichum sublineola</name>
    <name type="common">Sorghum anthracnose fungus</name>
    <dbReference type="NCBI Taxonomy" id="1173701"/>
    <lineage>
        <taxon>Eukaryota</taxon>
        <taxon>Fungi</taxon>
        <taxon>Dikarya</taxon>
        <taxon>Ascomycota</taxon>
        <taxon>Pezizomycotina</taxon>
        <taxon>Sordariomycetes</taxon>
        <taxon>Hypocreomycetidae</taxon>
        <taxon>Glomerellales</taxon>
        <taxon>Glomerellaceae</taxon>
        <taxon>Colletotrichum</taxon>
        <taxon>Colletotrichum graminicola species complex</taxon>
    </lineage>
</organism>
<dbReference type="EMBL" id="JMSE01001444">
    <property type="protein sequence ID" value="KDN61089.1"/>
    <property type="molecule type" value="Genomic_DNA"/>
</dbReference>
<evidence type="ECO:0000313" key="3">
    <source>
        <dbReference type="Proteomes" id="UP000027238"/>
    </source>
</evidence>
<proteinExistence type="predicted"/>
<evidence type="ECO:0000313" key="2">
    <source>
        <dbReference type="EMBL" id="KDN61089.1"/>
    </source>
</evidence>
<name>A0A066X092_COLSU</name>
<dbReference type="eggNOG" id="ENOG502RSGE">
    <property type="taxonomic scope" value="Eukaryota"/>
</dbReference>
<feature type="region of interest" description="Disordered" evidence="1">
    <location>
        <begin position="699"/>
        <end position="725"/>
    </location>
</feature>